<evidence type="ECO:0000313" key="3">
    <source>
        <dbReference type="Proteomes" id="UP001190700"/>
    </source>
</evidence>
<feature type="compositionally biased region" description="Basic and acidic residues" evidence="1">
    <location>
        <begin position="16"/>
        <end position="25"/>
    </location>
</feature>
<protein>
    <submittedName>
        <fullName evidence="2">Uncharacterized protein</fullName>
    </submittedName>
</protein>
<feature type="compositionally biased region" description="Basic and acidic residues" evidence="1">
    <location>
        <begin position="124"/>
        <end position="134"/>
    </location>
</feature>
<dbReference type="Proteomes" id="UP001190700">
    <property type="component" value="Unassembled WGS sequence"/>
</dbReference>
<feature type="non-terminal residue" evidence="2">
    <location>
        <position position="1"/>
    </location>
</feature>
<feature type="region of interest" description="Disordered" evidence="1">
    <location>
        <begin position="113"/>
        <end position="182"/>
    </location>
</feature>
<organism evidence="2 3">
    <name type="scientific">Cymbomonas tetramitiformis</name>
    <dbReference type="NCBI Taxonomy" id="36881"/>
    <lineage>
        <taxon>Eukaryota</taxon>
        <taxon>Viridiplantae</taxon>
        <taxon>Chlorophyta</taxon>
        <taxon>Pyramimonadophyceae</taxon>
        <taxon>Pyramimonadales</taxon>
        <taxon>Pyramimonadaceae</taxon>
        <taxon>Cymbomonas</taxon>
    </lineage>
</organism>
<name>A0AAE0FBT1_9CHLO</name>
<gene>
    <name evidence="2" type="ORF">CYMTET_34076</name>
</gene>
<sequence>WGIEEKQNALQQQEEALERQQQEADDMLAERLENFNRHDERLEAAEFAEFQAWDLFSRQNQTIMEERYQDNVRFQALTDASKLAAVSLKARLEDLKSRELRLEQMEGKYLPKEKGSWAGQAAERAAERASERASARLAQRLGWEVPPPVRSTHSSPAHPATGHVDDSAGEHTRTAGEHRGMHDRGVAAGASWWGGVGWGTHLTPKKVKMSLRDPSVVSGEESEVDAVPAASTPGPISVSRGKGDEARQGPIGSIGEGPRWMLSLLLGARCHRVSGRAGGYCPLRHAEAISVLGEE</sequence>
<feature type="region of interest" description="Disordered" evidence="1">
    <location>
        <begin position="218"/>
        <end position="254"/>
    </location>
</feature>
<evidence type="ECO:0000313" key="2">
    <source>
        <dbReference type="EMBL" id="KAK3256812.1"/>
    </source>
</evidence>
<dbReference type="AlphaFoldDB" id="A0AAE0FBT1"/>
<feature type="compositionally biased region" description="Basic and acidic residues" evidence="1">
    <location>
        <begin position="163"/>
        <end position="182"/>
    </location>
</feature>
<dbReference type="EMBL" id="LGRX02021305">
    <property type="protein sequence ID" value="KAK3256812.1"/>
    <property type="molecule type" value="Genomic_DNA"/>
</dbReference>
<keyword evidence="3" id="KW-1185">Reference proteome</keyword>
<proteinExistence type="predicted"/>
<feature type="region of interest" description="Disordered" evidence="1">
    <location>
        <begin position="1"/>
        <end position="25"/>
    </location>
</feature>
<comment type="caution">
    <text evidence="2">The sequence shown here is derived from an EMBL/GenBank/DDBJ whole genome shotgun (WGS) entry which is preliminary data.</text>
</comment>
<evidence type="ECO:0000256" key="1">
    <source>
        <dbReference type="SAM" id="MobiDB-lite"/>
    </source>
</evidence>
<accession>A0AAE0FBT1</accession>
<reference evidence="2 3" key="1">
    <citation type="journal article" date="2015" name="Genome Biol. Evol.">
        <title>Comparative Genomics of a Bacterivorous Green Alga Reveals Evolutionary Causalities and Consequences of Phago-Mixotrophic Mode of Nutrition.</title>
        <authorList>
            <person name="Burns J.A."/>
            <person name="Paasch A."/>
            <person name="Narechania A."/>
            <person name="Kim E."/>
        </authorList>
    </citation>
    <scope>NUCLEOTIDE SEQUENCE [LARGE SCALE GENOMIC DNA]</scope>
    <source>
        <strain evidence="2 3">PLY_AMNH</strain>
    </source>
</reference>